<organism evidence="1 2">
    <name type="scientific">Rodentibacter pneumotropicus</name>
    <dbReference type="NCBI Taxonomy" id="758"/>
    <lineage>
        <taxon>Bacteria</taxon>
        <taxon>Pseudomonadati</taxon>
        <taxon>Pseudomonadota</taxon>
        <taxon>Gammaproteobacteria</taxon>
        <taxon>Pasteurellales</taxon>
        <taxon>Pasteurellaceae</taxon>
        <taxon>Rodentibacter</taxon>
    </lineage>
</organism>
<accession>A0A4S2PQ53</accession>
<name>A0A4S2PQ53_9PAST</name>
<evidence type="ECO:0000313" key="2">
    <source>
        <dbReference type="Proteomes" id="UP000306758"/>
    </source>
</evidence>
<dbReference type="RefSeq" id="WP_136124173.1">
    <property type="nucleotide sequence ID" value="NZ_JAQOLQ010000004.1"/>
</dbReference>
<dbReference type="Proteomes" id="UP000306758">
    <property type="component" value="Unassembled WGS sequence"/>
</dbReference>
<sequence>MQQLCQSLIDKRSQCAEVYAVVRDRCTNIALGESDWINLIFDTDDNHYSGYKSELISEAIQHAKQNIHRYSQTFSRIRPLTLVA</sequence>
<dbReference type="AlphaFoldDB" id="A0A4S2PQ53"/>
<reference evidence="1 2" key="1">
    <citation type="journal article" date="2019" name="Vet. Microbiol.">
        <title>Development of multi locus sequence typing (MLST) of Rodentibacter pneumotropicus.</title>
        <authorList>
            <person name="Adhikary S."/>
            <person name="Bisgaard M."/>
            <person name="Boot R."/>
            <person name="Benga L."/>
            <person name="Nicklas W."/>
            <person name="Christensen H."/>
        </authorList>
    </citation>
    <scope>NUCLEOTIDE SEQUENCE [LARGE SCALE GENOMIC DNA]</scope>
    <source>
        <strain evidence="1 2">Ac84</strain>
    </source>
</reference>
<gene>
    <name evidence="1" type="ORF">D3M78_11410</name>
</gene>
<dbReference type="EMBL" id="QXNI01000088">
    <property type="protein sequence ID" value="THA05848.1"/>
    <property type="molecule type" value="Genomic_DNA"/>
</dbReference>
<proteinExistence type="predicted"/>
<evidence type="ECO:0000313" key="1">
    <source>
        <dbReference type="EMBL" id="THA05848.1"/>
    </source>
</evidence>
<protein>
    <submittedName>
        <fullName evidence="1">Uncharacterized protein</fullName>
    </submittedName>
</protein>
<comment type="caution">
    <text evidence="1">The sequence shown here is derived from an EMBL/GenBank/DDBJ whole genome shotgun (WGS) entry which is preliminary data.</text>
</comment>